<reference evidence="1" key="2">
    <citation type="submission" date="2023-03" db="EMBL/GenBank/DDBJ databases">
        <authorList>
            <person name="Inwood S.N."/>
            <person name="Skelly J.G."/>
            <person name="Guhlin J."/>
            <person name="Harrop T.W.R."/>
            <person name="Goldson S.G."/>
            <person name="Dearden P.K."/>
        </authorList>
    </citation>
    <scope>NUCLEOTIDE SEQUENCE</scope>
    <source>
        <strain evidence="1">Lincoln</strain>
        <tissue evidence="1">Whole body</tissue>
    </source>
</reference>
<protein>
    <submittedName>
        <fullName evidence="1">Uncharacterized protein</fullName>
    </submittedName>
</protein>
<feature type="non-terminal residue" evidence="1">
    <location>
        <position position="146"/>
    </location>
</feature>
<gene>
    <name evidence="1" type="ORF">PV327_011106</name>
</gene>
<comment type="caution">
    <text evidence="1">The sequence shown here is derived from an EMBL/GenBank/DDBJ whole genome shotgun (WGS) entry which is preliminary data.</text>
</comment>
<accession>A0AA39C7X7</accession>
<dbReference type="AlphaFoldDB" id="A0AA39C7X7"/>
<keyword evidence="2" id="KW-1185">Reference proteome</keyword>
<dbReference type="EMBL" id="JAQQBR010001917">
    <property type="protein sequence ID" value="KAK0159468.1"/>
    <property type="molecule type" value="Genomic_DNA"/>
</dbReference>
<dbReference type="Proteomes" id="UP001168972">
    <property type="component" value="Unassembled WGS sequence"/>
</dbReference>
<proteinExistence type="predicted"/>
<name>A0AA39C7X7_MICHY</name>
<organism evidence="1 2">
    <name type="scientific">Microctonus hyperodae</name>
    <name type="common">Parasitoid wasp</name>
    <dbReference type="NCBI Taxonomy" id="165561"/>
    <lineage>
        <taxon>Eukaryota</taxon>
        <taxon>Metazoa</taxon>
        <taxon>Ecdysozoa</taxon>
        <taxon>Arthropoda</taxon>
        <taxon>Hexapoda</taxon>
        <taxon>Insecta</taxon>
        <taxon>Pterygota</taxon>
        <taxon>Neoptera</taxon>
        <taxon>Endopterygota</taxon>
        <taxon>Hymenoptera</taxon>
        <taxon>Apocrita</taxon>
        <taxon>Ichneumonoidea</taxon>
        <taxon>Braconidae</taxon>
        <taxon>Euphorinae</taxon>
        <taxon>Microctonus</taxon>
    </lineage>
</organism>
<evidence type="ECO:0000313" key="2">
    <source>
        <dbReference type="Proteomes" id="UP001168972"/>
    </source>
</evidence>
<sequence>MFHIKSILPQLKDAQCTDKNPSEISVTEHHNEEKILDKKFDETVDFKALTQAFGQVNLRAIPKHNSQNRHFDYYFNAKQNGNDFADNKFMKRQTNIIAGEINRPPIKRYTSAIVITDVTLKSNNAPKSMSTCKDPRDQLLESIRNY</sequence>
<evidence type="ECO:0000313" key="1">
    <source>
        <dbReference type="EMBL" id="KAK0159468.1"/>
    </source>
</evidence>
<reference evidence="1" key="1">
    <citation type="journal article" date="2023" name="bioRxiv">
        <title>Scaffold-level genome assemblies of two parasitoid biocontrol wasps reveal the parthenogenesis mechanism and an associated novel virus.</title>
        <authorList>
            <person name="Inwood S."/>
            <person name="Skelly J."/>
            <person name="Guhlin J."/>
            <person name="Harrop T."/>
            <person name="Goldson S."/>
            <person name="Dearden P."/>
        </authorList>
    </citation>
    <scope>NUCLEOTIDE SEQUENCE</scope>
    <source>
        <strain evidence="1">Lincoln</strain>
        <tissue evidence="1">Whole body</tissue>
    </source>
</reference>